<accession>A0A2T4CHE9</accession>
<protein>
    <submittedName>
        <fullName evidence="1">Uncharacterized protein</fullName>
    </submittedName>
</protein>
<sequence>MPFLACSARCERAIVYGMYLCTPMRFRRKKKDEWVWSGNTCKRRKSLFSSGFVFFFAFSDWIRGPRTVCVWSRGLYRRAEVV</sequence>
<dbReference type="Proteomes" id="UP000240760">
    <property type="component" value="Unassembled WGS sequence"/>
</dbReference>
<dbReference type="EMBL" id="KZ679126">
    <property type="protein sequence ID" value="PTB80973.1"/>
    <property type="molecule type" value="Genomic_DNA"/>
</dbReference>
<organism evidence="1 2">
    <name type="scientific">Trichoderma longibrachiatum ATCC 18648</name>
    <dbReference type="NCBI Taxonomy" id="983965"/>
    <lineage>
        <taxon>Eukaryota</taxon>
        <taxon>Fungi</taxon>
        <taxon>Dikarya</taxon>
        <taxon>Ascomycota</taxon>
        <taxon>Pezizomycotina</taxon>
        <taxon>Sordariomycetes</taxon>
        <taxon>Hypocreomycetidae</taxon>
        <taxon>Hypocreales</taxon>
        <taxon>Hypocreaceae</taxon>
        <taxon>Trichoderma</taxon>
    </lineage>
</organism>
<keyword evidence="2" id="KW-1185">Reference proteome</keyword>
<name>A0A2T4CHE9_TRILO</name>
<evidence type="ECO:0000313" key="2">
    <source>
        <dbReference type="Proteomes" id="UP000240760"/>
    </source>
</evidence>
<gene>
    <name evidence="1" type="ORF">M440DRAFT_1396125</name>
</gene>
<proteinExistence type="predicted"/>
<reference evidence="1 2" key="1">
    <citation type="submission" date="2016-07" db="EMBL/GenBank/DDBJ databases">
        <title>Multiple horizontal gene transfer events from other fungi enriched the ability of initially mycotrophic Trichoderma (Ascomycota) to feed on dead plant biomass.</title>
        <authorList>
            <consortium name="DOE Joint Genome Institute"/>
            <person name="Aerts A."/>
            <person name="Atanasova L."/>
            <person name="Chenthamara K."/>
            <person name="Zhang J."/>
            <person name="Grujic M."/>
            <person name="Henrissat B."/>
            <person name="Kuo A."/>
            <person name="Salamov A."/>
            <person name="Lipzen A."/>
            <person name="Labutti K."/>
            <person name="Barry K."/>
            <person name="Miao Y."/>
            <person name="Rahimi M.J."/>
            <person name="Shen Q."/>
            <person name="Grigoriev I.V."/>
            <person name="Kubicek C.P."/>
            <person name="Druzhinina I.S."/>
        </authorList>
    </citation>
    <scope>NUCLEOTIDE SEQUENCE [LARGE SCALE GENOMIC DNA]</scope>
    <source>
        <strain evidence="1 2">ATCC 18648</strain>
    </source>
</reference>
<dbReference type="AlphaFoldDB" id="A0A2T4CHE9"/>
<evidence type="ECO:0000313" key="1">
    <source>
        <dbReference type="EMBL" id="PTB80973.1"/>
    </source>
</evidence>